<feature type="binding site" evidence="11">
    <location>
        <position position="195"/>
    </location>
    <ligand>
        <name>pyridoxal 5'-phosphate</name>
        <dbReference type="ChEBI" id="CHEBI:597326"/>
    </ligand>
</feature>
<keyword evidence="5 11" id="KW-0028">Amino-acid biosynthesis</keyword>
<keyword evidence="8 11" id="KW-0718">Serine biosynthesis</keyword>
<comment type="catalytic activity">
    <reaction evidence="10 11 12">
        <text>O-phospho-L-serine + 2-oxoglutarate = 3-phosphooxypyruvate + L-glutamate</text>
        <dbReference type="Rhea" id="RHEA:14329"/>
        <dbReference type="ChEBI" id="CHEBI:16810"/>
        <dbReference type="ChEBI" id="CHEBI:18110"/>
        <dbReference type="ChEBI" id="CHEBI:29985"/>
        <dbReference type="ChEBI" id="CHEBI:57524"/>
        <dbReference type="EC" id="2.6.1.52"/>
    </reaction>
</comment>
<dbReference type="AlphaFoldDB" id="A0A0M0KLP9"/>
<feature type="binding site" evidence="11">
    <location>
        <begin position="76"/>
        <end position="77"/>
    </location>
    <ligand>
        <name>pyridoxal 5'-phosphate</name>
        <dbReference type="ChEBI" id="CHEBI:597326"/>
    </ligand>
</feature>
<comment type="function">
    <text evidence="1 11">Catalyzes the reversible conversion of 3-phosphohydroxypyruvate to phosphoserine and of 3-hydroxy-2-oxo-4-phosphonooxybutanoate to phosphohydroxythreonine.</text>
</comment>
<comment type="caution">
    <text evidence="11">Lacks conserved residue(s) required for the propagation of feature annotation.</text>
</comment>
<comment type="catalytic activity">
    <reaction evidence="9 11">
        <text>4-(phosphooxy)-L-threonine + 2-oxoglutarate = (R)-3-hydroxy-2-oxo-4-phosphooxybutanoate + L-glutamate</text>
        <dbReference type="Rhea" id="RHEA:16573"/>
        <dbReference type="ChEBI" id="CHEBI:16810"/>
        <dbReference type="ChEBI" id="CHEBI:29985"/>
        <dbReference type="ChEBI" id="CHEBI:58452"/>
        <dbReference type="ChEBI" id="CHEBI:58538"/>
        <dbReference type="EC" id="2.6.1.52"/>
    </reaction>
</comment>
<dbReference type="PANTHER" id="PTHR43247:SF1">
    <property type="entry name" value="PHOSPHOSERINE AMINOTRANSFERASE"/>
    <property type="match status" value="1"/>
</dbReference>
<evidence type="ECO:0000256" key="3">
    <source>
        <dbReference type="ARBA" id="ARBA00006904"/>
    </source>
</evidence>
<dbReference type="NCBIfam" id="NF003764">
    <property type="entry name" value="PRK05355.1"/>
    <property type="match status" value="1"/>
</dbReference>
<feature type="modified residue" description="N6-(pyridoxal phosphate)lysine" evidence="11">
    <location>
        <position position="196"/>
    </location>
</feature>
<dbReference type="InterPro" id="IPR020578">
    <property type="entry name" value="Aminotrans_V_PyrdxlP_BS"/>
</dbReference>
<comment type="similarity">
    <text evidence="3 11">Belongs to the class-V pyridoxal-phosphate-dependent aminotransferase family. SerC subfamily.</text>
</comment>
<keyword evidence="11" id="KW-0963">Cytoplasm</keyword>
<dbReference type="GeneID" id="87596809"/>
<dbReference type="NCBIfam" id="TIGR01364">
    <property type="entry name" value="serC_1"/>
    <property type="match status" value="1"/>
</dbReference>
<dbReference type="Pfam" id="PF00266">
    <property type="entry name" value="Aminotran_5"/>
    <property type="match status" value="1"/>
</dbReference>
<evidence type="ECO:0000256" key="5">
    <source>
        <dbReference type="ARBA" id="ARBA00022605"/>
    </source>
</evidence>
<dbReference type="GO" id="GO:0005737">
    <property type="term" value="C:cytoplasm"/>
    <property type="evidence" value="ECO:0007669"/>
    <property type="project" value="UniProtKB-SubCell"/>
</dbReference>
<name>A0A0M0KLP9_ALKHA</name>
<dbReference type="Gene3D" id="3.90.1150.10">
    <property type="entry name" value="Aspartate Aminotransferase, domain 1"/>
    <property type="match status" value="1"/>
</dbReference>
<evidence type="ECO:0000259" key="13">
    <source>
        <dbReference type="Pfam" id="PF00266"/>
    </source>
</evidence>
<dbReference type="RefSeq" id="WP_053431621.1">
    <property type="nucleotide sequence ID" value="NZ_CP040441.1"/>
</dbReference>
<comment type="caution">
    <text evidence="14">The sequence shown here is derived from an EMBL/GenBank/DDBJ whole genome shotgun (WGS) entry which is preliminary data.</text>
</comment>
<dbReference type="PANTHER" id="PTHR43247">
    <property type="entry name" value="PHOSPHOSERINE AMINOTRANSFERASE"/>
    <property type="match status" value="1"/>
</dbReference>
<organism evidence="14">
    <name type="scientific">Halalkalibacterium halodurans</name>
    <name type="common">Bacillus halodurans</name>
    <dbReference type="NCBI Taxonomy" id="86665"/>
    <lineage>
        <taxon>Bacteria</taxon>
        <taxon>Bacillati</taxon>
        <taxon>Bacillota</taxon>
        <taxon>Bacilli</taxon>
        <taxon>Bacillales</taxon>
        <taxon>Bacillaceae</taxon>
        <taxon>Halalkalibacterium (ex Joshi et al. 2022)</taxon>
    </lineage>
</organism>
<evidence type="ECO:0000313" key="14">
    <source>
        <dbReference type="EMBL" id="KOO39744.1"/>
    </source>
</evidence>
<sequence length="361" mass="40511">MKRAYNFNAGPSALPMEVLEKAQSELLDFENTGMSVMELSHRSKEYENVHHTAAQLLRDLLNIPEDYDVLFLQGGASLQFAMIPLNFLDEGKVANYILTGSWSEKALKEAKFIGKTAIAGSTKESNYTFIPDISSLQYNEHDSYVHLTSNNTIFGTQWHTYPSVSHAPLIVDMSSDILSRPLPVKSFDLIYAGAQKNLGPSGVTVVIIRKELLKRNVDHVPTMLRYQTHAEKQSLYNTPPTFGIYMLKEVLQWLKNIGGTEQIAERNQTKANLIYGAIDESEQFYKGHATKESRSLMNVTFTLPTEELTQQFLSEAKEKGFVGLNGHRSVGGCRASIYNGVPVEACEALADFMHSFYQTHR</sequence>
<comment type="pathway">
    <text evidence="2 11 12">Amino-acid biosynthesis; L-serine biosynthesis; L-serine from 3-phospho-D-glycerate: step 2/3.</text>
</comment>
<accession>A0A0M0KLP9</accession>
<feature type="binding site" evidence="11">
    <location>
        <position position="152"/>
    </location>
    <ligand>
        <name>pyridoxal 5'-phosphate</name>
        <dbReference type="ChEBI" id="CHEBI:597326"/>
    </ligand>
</feature>
<evidence type="ECO:0000256" key="8">
    <source>
        <dbReference type="ARBA" id="ARBA00023299"/>
    </source>
</evidence>
<feature type="binding site" evidence="11">
    <location>
        <position position="102"/>
    </location>
    <ligand>
        <name>pyridoxal 5'-phosphate</name>
        <dbReference type="ChEBI" id="CHEBI:597326"/>
    </ligand>
</feature>
<evidence type="ECO:0000256" key="11">
    <source>
        <dbReference type="HAMAP-Rule" id="MF_00160"/>
    </source>
</evidence>
<evidence type="ECO:0000256" key="7">
    <source>
        <dbReference type="ARBA" id="ARBA00022898"/>
    </source>
</evidence>
<evidence type="ECO:0000256" key="2">
    <source>
        <dbReference type="ARBA" id="ARBA00005099"/>
    </source>
</evidence>
<dbReference type="GO" id="GO:0004648">
    <property type="term" value="F:O-phospho-L-serine:2-oxoglutarate aminotransferase activity"/>
    <property type="evidence" value="ECO:0007669"/>
    <property type="project" value="UniProtKB-UniRule"/>
</dbReference>
<feature type="binding site" evidence="11">
    <location>
        <position position="172"/>
    </location>
    <ligand>
        <name>pyridoxal 5'-phosphate</name>
        <dbReference type="ChEBI" id="CHEBI:597326"/>
    </ligand>
</feature>
<dbReference type="PIRSF" id="PIRSF000525">
    <property type="entry name" value="SerC"/>
    <property type="match status" value="1"/>
</dbReference>
<dbReference type="HAMAP" id="MF_00160">
    <property type="entry name" value="SerC_aminotrans_5"/>
    <property type="match status" value="1"/>
</dbReference>
<dbReference type="InterPro" id="IPR015422">
    <property type="entry name" value="PyrdxlP-dep_Trfase_small"/>
</dbReference>
<dbReference type="InterPro" id="IPR015424">
    <property type="entry name" value="PyrdxlP-dep_Trfase"/>
</dbReference>
<dbReference type="PROSITE" id="PS00595">
    <property type="entry name" value="AA_TRANSFER_CLASS_5"/>
    <property type="match status" value="1"/>
</dbReference>
<evidence type="ECO:0000256" key="4">
    <source>
        <dbReference type="ARBA" id="ARBA00022576"/>
    </source>
</evidence>
<keyword evidence="6 11" id="KW-0808">Transferase</keyword>
<gene>
    <name evidence="11" type="primary">serC</name>
    <name evidence="14" type="ORF">AMD02_13470</name>
</gene>
<dbReference type="InterPro" id="IPR000192">
    <property type="entry name" value="Aminotrans_V_dom"/>
</dbReference>
<evidence type="ECO:0000256" key="10">
    <source>
        <dbReference type="ARBA" id="ARBA00049007"/>
    </source>
</evidence>
<feature type="domain" description="Aminotransferase class V" evidence="13">
    <location>
        <begin position="5"/>
        <end position="345"/>
    </location>
</feature>
<keyword evidence="7 11" id="KW-0663">Pyridoxal phosphate</keyword>
<dbReference type="InterPro" id="IPR015421">
    <property type="entry name" value="PyrdxlP-dep_Trfase_major"/>
</dbReference>
<evidence type="ECO:0000256" key="12">
    <source>
        <dbReference type="RuleBase" id="RU004505"/>
    </source>
</evidence>
<evidence type="ECO:0000256" key="6">
    <source>
        <dbReference type="ARBA" id="ARBA00022679"/>
    </source>
</evidence>
<comment type="cofactor">
    <cofactor evidence="11">
        <name>pyridoxal 5'-phosphate</name>
        <dbReference type="ChEBI" id="CHEBI:597326"/>
    </cofactor>
    <text evidence="11">Binds 1 pyridoxal phosphate per subunit.</text>
</comment>
<evidence type="ECO:0000256" key="1">
    <source>
        <dbReference type="ARBA" id="ARBA00003483"/>
    </source>
</evidence>
<dbReference type="UniPathway" id="UPA00135">
    <property type="reaction ID" value="UER00197"/>
</dbReference>
<dbReference type="CDD" id="cd00611">
    <property type="entry name" value="PSAT_like"/>
    <property type="match status" value="1"/>
</dbReference>
<dbReference type="PATRIC" id="fig|136160.3.peg.3138"/>
<comment type="subcellular location">
    <subcellularLocation>
        <location evidence="11">Cytoplasm</location>
    </subcellularLocation>
</comment>
<reference evidence="14" key="1">
    <citation type="submission" date="2015-08" db="EMBL/GenBank/DDBJ databases">
        <title>Complete DNA Sequence of Pseudomonas syringae pv. actinidiae, the Causal Agent of Kiwifruit Canker Disease.</title>
        <authorList>
            <person name="Rikkerink E.H.A."/>
            <person name="Fineran P.C."/>
        </authorList>
    </citation>
    <scope>NUCLEOTIDE SEQUENCE</scope>
    <source>
        <strain evidence="14">DSM 13666</strain>
    </source>
</reference>
<dbReference type="FunFam" id="3.40.640.10:FF:000010">
    <property type="entry name" value="Phosphoserine aminotransferase"/>
    <property type="match status" value="1"/>
</dbReference>
<proteinExistence type="inferred from homology"/>
<dbReference type="GO" id="GO:0006564">
    <property type="term" value="P:L-serine biosynthetic process"/>
    <property type="evidence" value="ECO:0007669"/>
    <property type="project" value="UniProtKB-UniRule"/>
</dbReference>
<dbReference type="GO" id="GO:0030170">
    <property type="term" value="F:pyridoxal phosphate binding"/>
    <property type="evidence" value="ECO:0007669"/>
    <property type="project" value="UniProtKB-UniRule"/>
</dbReference>
<feature type="binding site" evidence="11">
    <location>
        <begin position="237"/>
        <end position="238"/>
    </location>
    <ligand>
        <name>pyridoxal 5'-phosphate</name>
        <dbReference type="ChEBI" id="CHEBI:597326"/>
    </ligand>
</feature>
<dbReference type="Gene3D" id="3.40.640.10">
    <property type="entry name" value="Type I PLP-dependent aspartate aminotransferase-like (Major domain)"/>
    <property type="match status" value="1"/>
</dbReference>
<dbReference type="EC" id="2.6.1.52" evidence="11"/>
<comment type="subunit">
    <text evidence="11">Homodimer.</text>
</comment>
<protein>
    <recommendedName>
        <fullName evidence="11">Phosphoserine aminotransferase</fullName>
        <ecNumber evidence="11">2.6.1.52</ecNumber>
    </recommendedName>
    <alternativeName>
        <fullName evidence="11">Phosphohydroxythreonine aminotransferase</fullName>
        <shortName evidence="11">PSAT</shortName>
    </alternativeName>
</protein>
<dbReference type="FunFam" id="3.90.1150.10:FF:000006">
    <property type="entry name" value="Phosphoserine aminotransferase"/>
    <property type="match status" value="1"/>
</dbReference>
<dbReference type="EMBL" id="LILD01000001">
    <property type="protein sequence ID" value="KOO39744.1"/>
    <property type="molecule type" value="Genomic_DNA"/>
</dbReference>
<dbReference type="SUPFAM" id="SSF53383">
    <property type="entry name" value="PLP-dependent transferases"/>
    <property type="match status" value="1"/>
</dbReference>
<dbReference type="InterPro" id="IPR022278">
    <property type="entry name" value="Pser_aminoTfrase"/>
</dbReference>
<evidence type="ECO:0000256" key="9">
    <source>
        <dbReference type="ARBA" id="ARBA00047630"/>
    </source>
</evidence>
<feature type="binding site" evidence="11">
    <location>
        <position position="42"/>
    </location>
    <ligand>
        <name>L-glutamate</name>
        <dbReference type="ChEBI" id="CHEBI:29985"/>
    </ligand>
</feature>
<keyword evidence="4 11" id="KW-0032">Aminotransferase</keyword>